<evidence type="ECO:0000313" key="1">
    <source>
        <dbReference type="EMBL" id="PNL91270.1"/>
    </source>
</evidence>
<dbReference type="SUPFAM" id="SSF52833">
    <property type="entry name" value="Thioredoxin-like"/>
    <property type="match status" value="1"/>
</dbReference>
<comment type="caution">
    <text evidence="1">The sequence shown here is derived from an EMBL/GenBank/DDBJ whole genome shotgun (WGS) entry which is preliminary data.</text>
</comment>
<organism evidence="1 2">
    <name type="scientific">Aerococcus viridans</name>
    <dbReference type="NCBI Taxonomy" id="1377"/>
    <lineage>
        <taxon>Bacteria</taxon>
        <taxon>Bacillati</taxon>
        <taxon>Bacillota</taxon>
        <taxon>Bacilli</taxon>
        <taxon>Lactobacillales</taxon>
        <taxon>Aerococcaceae</taxon>
        <taxon>Aerococcus</taxon>
    </lineage>
</organism>
<dbReference type="AlphaFoldDB" id="A0A2J9PMQ3"/>
<proteinExistence type="predicted"/>
<protein>
    <submittedName>
        <fullName evidence="1">Bacterocin transport accessory protein</fullName>
    </submittedName>
</protein>
<accession>A0A2J9PMQ3</accession>
<dbReference type="EMBL" id="NBTM02000001">
    <property type="protein sequence ID" value="PNL91270.1"/>
    <property type="molecule type" value="Genomic_DNA"/>
</dbReference>
<dbReference type="InterPro" id="IPR036249">
    <property type="entry name" value="Thioredoxin-like_sf"/>
</dbReference>
<dbReference type="InterPro" id="IPR046698">
    <property type="entry name" value="PedC-like"/>
</dbReference>
<dbReference type="Proteomes" id="UP000192813">
    <property type="component" value="Unassembled WGS sequence"/>
</dbReference>
<dbReference type="Gene3D" id="3.40.30.10">
    <property type="entry name" value="Glutaredoxin"/>
    <property type="match status" value="1"/>
</dbReference>
<dbReference type="RefSeq" id="WP_083068132.1">
    <property type="nucleotide sequence ID" value="NZ_CBCPHS010000006.1"/>
</dbReference>
<dbReference type="Pfam" id="PF20207">
    <property type="entry name" value="DUF6568"/>
    <property type="match status" value="1"/>
</dbReference>
<name>A0A2J9PMQ3_9LACT</name>
<reference evidence="2" key="1">
    <citation type="submission" date="2017-12" db="EMBL/GenBank/DDBJ databases">
        <title>FDA dAtabase for Regulatory Grade micrObial Sequences (FDA-ARGOS): Supporting development and validation of Infectious Disease Dx tests.</title>
        <authorList>
            <person name="Hoffmann M."/>
            <person name="Allard M."/>
            <person name="Evans P."/>
            <person name="Brown E."/>
            <person name="Tallon L."/>
            <person name="Sadzewicz L."/>
            <person name="Sengamalay N."/>
            <person name="Ott S."/>
            <person name="Godinez A."/>
            <person name="Nagaraj S."/>
            <person name="Vavikolanu K."/>
            <person name="Aluvathingal J."/>
            <person name="Nadendla S."/>
            <person name="Sichtig H."/>
        </authorList>
    </citation>
    <scope>NUCLEOTIDE SEQUENCE [LARGE SCALE GENOMIC DNA]</scope>
    <source>
        <strain evidence="2">FDAARGOS_249</strain>
    </source>
</reference>
<gene>
    <name evidence="1" type="ORF">A6J77_003095</name>
</gene>
<evidence type="ECO:0000313" key="2">
    <source>
        <dbReference type="Proteomes" id="UP000192813"/>
    </source>
</evidence>
<sequence>MVDNIQPFTQDEFEEEIKDFQEITANVAQGFLEEDEAKLVFIGRPTCPFCRKYLPKLIQALGDDVSNTYYLNSEETATDEALSNFRFEVGAKTVPSLVYVGGDGKFKNLNADSSNSVAEIAQSIQG</sequence>